<dbReference type="SUPFAM" id="SSF53335">
    <property type="entry name" value="S-adenosyl-L-methionine-dependent methyltransferases"/>
    <property type="match status" value="1"/>
</dbReference>
<dbReference type="InterPro" id="IPR019369">
    <property type="entry name" value="Efm5/EEF1AKMT1"/>
</dbReference>
<comment type="subcellular location">
    <subcellularLocation>
        <location evidence="1">Cytoplasm</location>
    </subcellularLocation>
</comment>
<keyword evidence="6" id="KW-1185">Reference proteome</keyword>
<dbReference type="GO" id="GO:0016279">
    <property type="term" value="F:protein-lysine N-methyltransferase activity"/>
    <property type="evidence" value="ECO:0007669"/>
    <property type="project" value="InterPro"/>
</dbReference>
<dbReference type="InterPro" id="IPR029063">
    <property type="entry name" value="SAM-dependent_MTases_sf"/>
</dbReference>
<dbReference type="EMBL" id="GL349453">
    <property type="protein sequence ID" value="KNC49074.1"/>
    <property type="molecule type" value="Genomic_DNA"/>
</dbReference>
<keyword evidence="4" id="KW-0808">Transferase</keyword>
<dbReference type="OMA" id="TIYIFEY"/>
<keyword evidence="2" id="KW-0963">Cytoplasm</keyword>
<evidence type="ECO:0000256" key="1">
    <source>
        <dbReference type="ARBA" id="ARBA00004496"/>
    </source>
</evidence>
<dbReference type="GO" id="GO:0005737">
    <property type="term" value="C:cytoplasm"/>
    <property type="evidence" value="ECO:0007669"/>
    <property type="project" value="UniProtKB-SubCell"/>
</dbReference>
<name>A0A0L0D9S4_THETB</name>
<dbReference type="GeneID" id="25564535"/>
<dbReference type="RefSeq" id="XP_013758105.1">
    <property type="nucleotide sequence ID" value="XM_013902651.1"/>
</dbReference>
<dbReference type="Proteomes" id="UP000054408">
    <property type="component" value="Unassembled WGS sequence"/>
</dbReference>
<accession>A0A0L0D9S4</accession>
<organism evidence="5 6">
    <name type="scientific">Thecamonas trahens ATCC 50062</name>
    <dbReference type="NCBI Taxonomy" id="461836"/>
    <lineage>
        <taxon>Eukaryota</taxon>
        <taxon>Apusozoa</taxon>
        <taxon>Apusomonadida</taxon>
        <taxon>Apusomonadidae</taxon>
        <taxon>Thecamonas</taxon>
    </lineage>
</organism>
<protein>
    <submittedName>
        <fullName evidence="5">Uncharacterized protein</fullName>
    </submittedName>
</protein>
<dbReference type="PANTHER" id="PTHR13200">
    <property type="entry name" value="EEF1A LYSINE METHYLTRANSFERASE 1"/>
    <property type="match status" value="1"/>
</dbReference>
<dbReference type="PANTHER" id="PTHR13200:SF1">
    <property type="entry name" value="NUCLEIC ACID BINDING PROTEIN"/>
    <property type="match status" value="1"/>
</dbReference>
<dbReference type="STRING" id="461836.A0A0L0D9S4"/>
<evidence type="ECO:0000256" key="3">
    <source>
        <dbReference type="ARBA" id="ARBA00022603"/>
    </source>
</evidence>
<dbReference type="GO" id="GO:0032259">
    <property type="term" value="P:methylation"/>
    <property type="evidence" value="ECO:0007669"/>
    <property type="project" value="UniProtKB-KW"/>
</dbReference>
<dbReference type="eggNOG" id="KOG3350">
    <property type="taxonomic scope" value="Eukaryota"/>
</dbReference>
<sequence length="195" mass="22186">MPPPLASRKKKKNRFLRKTPENGDFNQYWYSALTIETLVGEAVAHGTRIACLSTPSVFFSLPKEVQARATLFDYDRQWDELDQFVFYDYREPDDFPAKLTNTYDFVVVDPPFITAEVWELYADVINRMVVEGGKIICTTVSENADLLDGLVGVKPVRFKPLIPQLVYQYSIFANYTSPALDSPNPEVPDDSDDDA</sequence>
<dbReference type="Pfam" id="PF10237">
    <property type="entry name" value="N6-adenineMlase"/>
    <property type="match status" value="1"/>
</dbReference>
<gene>
    <name evidence="5" type="ORF">AMSG_05034</name>
</gene>
<evidence type="ECO:0000256" key="4">
    <source>
        <dbReference type="ARBA" id="ARBA00022679"/>
    </source>
</evidence>
<dbReference type="InterPro" id="IPR002052">
    <property type="entry name" value="DNA_methylase_N6_adenine_CS"/>
</dbReference>
<keyword evidence="3" id="KW-0489">Methyltransferase</keyword>
<dbReference type="AlphaFoldDB" id="A0A0L0D9S4"/>
<dbReference type="InterPro" id="IPR041370">
    <property type="entry name" value="Mlase_EEF1AKMT1/ZCCHC4"/>
</dbReference>
<reference evidence="5 6" key="1">
    <citation type="submission" date="2010-05" db="EMBL/GenBank/DDBJ databases">
        <title>The Genome Sequence of Thecamonas trahens ATCC 50062.</title>
        <authorList>
            <consortium name="The Broad Institute Genome Sequencing Platform"/>
            <person name="Russ C."/>
            <person name="Cuomo C."/>
            <person name="Shea T."/>
            <person name="Young S.K."/>
            <person name="Zeng Q."/>
            <person name="Koehrsen M."/>
            <person name="Haas B."/>
            <person name="Borodovsky M."/>
            <person name="Guigo R."/>
            <person name="Alvarado L."/>
            <person name="Berlin A."/>
            <person name="Bochicchio J."/>
            <person name="Borenstein D."/>
            <person name="Chapman S."/>
            <person name="Chen Z."/>
            <person name="Freedman E."/>
            <person name="Gellesch M."/>
            <person name="Goldberg J."/>
            <person name="Griggs A."/>
            <person name="Gujja S."/>
            <person name="Heilman E."/>
            <person name="Heiman D."/>
            <person name="Hepburn T."/>
            <person name="Howarth C."/>
            <person name="Jen D."/>
            <person name="Larson L."/>
            <person name="Mehta T."/>
            <person name="Park D."/>
            <person name="Pearson M."/>
            <person name="Roberts A."/>
            <person name="Saif S."/>
            <person name="Shenoy N."/>
            <person name="Sisk P."/>
            <person name="Stolte C."/>
            <person name="Sykes S."/>
            <person name="Thomson T."/>
            <person name="Walk T."/>
            <person name="White J."/>
            <person name="Yandava C."/>
            <person name="Burger G."/>
            <person name="Gray M.W."/>
            <person name="Holland P.W.H."/>
            <person name="King N."/>
            <person name="Lang F.B.F."/>
            <person name="Roger A.J."/>
            <person name="Ruiz-Trillo I."/>
            <person name="Lander E."/>
            <person name="Nusbaum C."/>
        </authorList>
    </citation>
    <scope>NUCLEOTIDE SEQUENCE [LARGE SCALE GENOMIC DNA]</scope>
    <source>
        <strain evidence="5 6">ATCC 50062</strain>
    </source>
</reference>
<dbReference type="GO" id="GO:0003676">
    <property type="term" value="F:nucleic acid binding"/>
    <property type="evidence" value="ECO:0007669"/>
    <property type="project" value="InterPro"/>
</dbReference>
<evidence type="ECO:0000313" key="5">
    <source>
        <dbReference type="EMBL" id="KNC49074.1"/>
    </source>
</evidence>
<dbReference type="PROSITE" id="PS00092">
    <property type="entry name" value="N6_MTASE"/>
    <property type="match status" value="1"/>
</dbReference>
<evidence type="ECO:0000313" key="6">
    <source>
        <dbReference type="Proteomes" id="UP000054408"/>
    </source>
</evidence>
<proteinExistence type="predicted"/>
<dbReference type="OrthoDB" id="206354at2759"/>
<evidence type="ECO:0000256" key="2">
    <source>
        <dbReference type="ARBA" id="ARBA00022490"/>
    </source>
</evidence>